<comment type="caution">
    <text evidence="2">The sequence shown here is derived from an EMBL/GenBank/DDBJ whole genome shotgun (WGS) entry which is preliminary data.</text>
</comment>
<keyword evidence="3" id="KW-1185">Reference proteome</keyword>
<protein>
    <submittedName>
        <fullName evidence="2">Uncharacterized protein</fullName>
    </submittedName>
</protein>
<gene>
    <name evidence="2" type="ORF">SCF082_LOCUS2699</name>
</gene>
<feature type="region of interest" description="Disordered" evidence="1">
    <location>
        <begin position="134"/>
        <end position="161"/>
    </location>
</feature>
<evidence type="ECO:0000256" key="1">
    <source>
        <dbReference type="SAM" id="MobiDB-lite"/>
    </source>
</evidence>
<name>A0ABP0HP87_9DINO</name>
<dbReference type="EMBL" id="CAXAMM010001336">
    <property type="protein sequence ID" value="CAK8991533.1"/>
    <property type="molecule type" value="Genomic_DNA"/>
</dbReference>
<organism evidence="2 3">
    <name type="scientific">Durusdinium trenchii</name>
    <dbReference type="NCBI Taxonomy" id="1381693"/>
    <lineage>
        <taxon>Eukaryota</taxon>
        <taxon>Sar</taxon>
        <taxon>Alveolata</taxon>
        <taxon>Dinophyceae</taxon>
        <taxon>Suessiales</taxon>
        <taxon>Symbiodiniaceae</taxon>
        <taxon>Durusdinium</taxon>
    </lineage>
</organism>
<evidence type="ECO:0000313" key="3">
    <source>
        <dbReference type="Proteomes" id="UP001642464"/>
    </source>
</evidence>
<accession>A0ABP0HP87</accession>
<reference evidence="2 3" key="1">
    <citation type="submission" date="2024-02" db="EMBL/GenBank/DDBJ databases">
        <authorList>
            <person name="Chen Y."/>
            <person name="Shah S."/>
            <person name="Dougan E. K."/>
            <person name="Thang M."/>
            <person name="Chan C."/>
        </authorList>
    </citation>
    <scope>NUCLEOTIDE SEQUENCE [LARGE SCALE GENOMIC DNA]</scope>
</reference>
<proteinExistence type="predicted"/>
<evidence type="ECO:0000313" key="2">
    <source>
        <dbReference type="EMBL" id="CAK8991533.1"/>
    </source>
</evidence>
<sequence length="190" mass="20930">MFRSSLAGYCRYNQINIPILDDFIRKALYGDAGGGGGVGDEVANSMADARAGKPIAVSDVLGQMNRYCRRGKCNDDYWEALPDVAKALKMGPGTWDRKPLKKEPPRSEAVWSALRIVSKELLDVTPKSMKESLASRVALKSSKPPEGSVTPEPEKEEEAPWQRSWLTISENAWHVPDKGLTIDKAQHFGG</sequence>
<dbReference type="Proteomes" id="UP001642464">
    <property type="component" value="Unassembled WGS sequence"/>
</dbReference>